<gene>
    <name evidence="1" type="primary">ORF112</name>
    <name evidence="1" type="ORF">TrlaMp24</name>
</gene>
<dbReference type="AlphaFoldDB" id="G4Y9S3"/>
<accession>G4Y9S3</accession>
<name>G4Y9S3_9MARC</name>
<organism evidence="1">
    <name type="scientific">Treubia lacunosa</name>
    <dbReference type="NCBI Taxonomy" id="93845"/>
    <lineage>
        <taxon>Eukaryota</taxon>
        <taxon>Viridiplantae</taxon>
        <taxon>Streptophyta</taxon>
        <taxon>Embryophyta</taxon>
        <taxon>Marchantiophyta</taxon>
        <taxon>Haplomitriopsida</taxon>
        <taxon>Treubiidae</taxon>
        <taxon>Treubiales</taxon>
        <taxon>Treubiaceae</taxon>
        <taxon>Treubia</taxon>
    </lineage>
</organism>
<protein>
    <submittedName>
        <fullName evidence="1">Uncharacterized protein</fullName>
    </submittedName>
</protein>
<reference evidence="1" key="1">
    <citation type="journal article" date="2011" name="PLoS ONE">
        <title>The Mitochondrial Genomes of the Early Land Plants Treubia lacunosa and Anomodon rugelii: Dynamic and Conservative Evolution.</title>
        <authorList>
            <person name="Liu Y."/>
            <person name="Xue J.Y."/>
            <person name="Wang B."/>
            <person name="Li L."/>
            <person name="Qiu Y.L."/>
        </authorList>
    </citation>
    <scope>NUCLEOTIDE SEQUENCE</scope>
</reference>
<dbReference type="GeneID" id="11272006"/>
<evidence type="ECO:0000313" key="1">
    <source>
        <dbReference type="EMBL" id="AEH99719.1"/>
    </source>
</evidence>
<sequence length="112" mass="12251">MRPLFHMISGQVSLKLAHKPNKSNLKQGAALSLPGRAALSNRKALSSPLSAISSRALSVFFSKASVRQCPAAPQAHLPACYAIQHHRFGSPPPLLRLYVVLHPWTKQTQCDF</sequence>
<dbReference type="EMBL" id="JF973315">
    <property type="protein sequence ID" value="AEH99719.1"/>
    <property type="molecule type" value="Genomic_DNA"/>
</dbReference>
<proteinExistence type="predicted"/>
<geneLocation type="mitochondrion" evidence="1"/>
<dbReference type="RefSeq" id="YP_004927672.1">
    <property type="nucleotide sequence ID" value="NC_016122.1"/>
</dbReference>
<keyword evidence="1" id="KW-0496">Mitochondrion</keyword>